<dbReference type="SMART" id="SM00368">
    <property type="entry name" value="LRR_RI"/>
    <property type="match status" value="8"/>
</dbReference>
<protein>
    <recommendedName>
        <fullName evidence="3">EF-hand domain-containing protein</fullName>
    </recommendedName>
</protein>
<dbReference type="PROSITE" id="PS50222">
    <property type="entry name" value="EF_HAND_2"/>
    <property type="match status" value="1"/>
</dbReference>
<keyword evidence="5" id="KW-1185">Reference proteome</keyword>
<feature type="domain" description="EF-hand" evidence="3">
    <location>
        <begin position="525"/>
        <end position="560"/>
    </location>
</feature>
<dbReference type="OMA" id="NDDACFH"/>
<evidence type="ECO:0000256" key="1">
    <source>
        <dbReference type="ARBA" id="ARBA00022837"/>
    </source>
</evidence>
<dbReference type="PANTHER" id="PTHR24114:SF50">
    <property type="entry name" value="RNI-LIKE PROTEIN"/>
    <property type="match status" value="1"/>
</dbReference>
<dbReference type="Gene3D" id="1.10.238.10">
    <property type="entry name" value="EF-hand"/>
    <property type="match status" value="1"/>
</dbReference>
<dbReference type="EMBL" id="BEZZ01000363">
    <property type="protein sequence ID" value="GCC31459.1"/>
    <property type="molecule type" value="Genomic_DNA"/>
</dbReference>
<dbReference type="InterPro" id="IPR032675">
    <property type="entry name" value="LRR_dom_sf"/>
</dbReference>
<dbReference type="GO" id="GO:0005509">
    <property type="term" value="F:calcium ion binding"/>
    <property type="evidence" value="ECO:0007669"/>
    <property type="project" value="InterPro"/>
</dbReference>
<sequence length="567" mass="62998">MVWIRLSSTSFASAVVKRSLKAMVLTEKSSKEDADAGAEAGGGETDKVDKTEGVQKVRTAGVYLHQLGGISSKPPSRPRNSFSRGSVDFKTVTRVQSSFQAKEYQEEICTHEAPIHKVSELFEDISDDEMLDNGELDEDLDEGVLKAYDHTGKTKYKQACETYGVVPISSFLRNMNQTELVMMHYGLGPQGAKAISVSLITNTSITKLNLKDNWLEAEGARAIAEMLMENCYITDVDLSDNQLGVDGAKAISSMLMENITLLRATLSGNYFDDQAAEHLAEAISTSHKLKYLDLSHNKIGNTLGEELGNALADNNGIIELDLSWNYLRGKACTAVAEGLSDNIYLKVLNLSYNGFGNEGAKALGIALKVNNVLEELNISNNRISPEGAVWLSMGLRNNNTLIVLNMARNPMQSAGCYGILKALKENPKSAIEFLDFSDIRVNKDFEDLFNDVKQHVPKLVVKHEKNTDLFKKPRSKADPLTKLKEFMKVHHLQLEHFLDNFDITENRFINLKEFRTSLENAKVPLNDVEQDKLMILLDKDKEGEIDFSDLNDLLLGTNFGASKVFRN</sequence>
<evidence type="ECO:0000313" key="5">
    <source>
        <dbReference type="Proteomes" id="UP000287033"/>
    </source>
</evidence>
<organism evidence="4 5">
    <name type="scientific">Chiloscyllium punctatum</name>
    <name type="common">Brownbanded bambooshark</name>
    <name type="synonym">Hemiscyllium punctatum</name>
    <dbReference type="NCBI Taxonomy" id="137246"/>
    <lineage>
        <taxon>Eukaryota</taxon>
        <taxon>Metazoa</taxon>
        <taxon>Chordata</taxon>
        <taxon>Craniata</taxon>
        <taxon>Vertebrata</taxon>
        <taxon>Chondrichthyes</taxon>
        <taxon>Elasmobranchii</taxon>
        <taxon>Galeomorphii</taxon>
        <taxon>Galeoidea</taxon>
        <taxon>Orectolobiformes</taxon>
        <taxon>Hemiscylliidae</taxon>
        <taxon>Chiloscyllium</taxon>
    </lineage>
</organism>
<comment type="caution">
    <text evidence="4">The sequence shown here is derived from an EMBL/GenBank/DDBJ whole genome shotgun (WGS) entry which is preliminary data.</text>
</comment>
<dbReference type="AlphaFoldDB" id="A0A401SM43"/>
<evidence type="ECO:0000259" key="3">
    <source>
        <dbReference type="PROSITE" id="PS50222"/>
    </source>
</evidence>
<dbReference type="InterPro" id="IPR052394">
    <property type="entry name" value="LRR-containing"/>
</dbReference>
<dbReference type="OrthoDB" id="120976at2759"/>
<dbReference type="InterPro" id="IPR018247">
    <property type="entry name" value="EF_Hand_1_Ca_BS"/>
</dbReference>
<evidence type="ECO:0000256" key="2">
    <source>
        <dbReference type="SAM" id="MobiDB-lite"/>
    </source>
</evidence>
<name>A0A401SM43_CHIPU</name>
<dbReference type="InterPro" id="IPR001611">
    <property type="entry name" value="Leu-rich_rpt"/>
</dbReference>
<evidence type="ECO:0000313" key="4">
    <source>
        <dbReference type="EMBL" id="GCC31459.1"/>
    </source>
</evidence>
<dbReference type="InterPro" id="IPR002048">
    <property type="entry name" value="EF_hand_dom"/>
</dbReference>
<dbReference type="Pfam" id="PF13516">
    <property type="entry name" value="LRR_6"/>
    <property type="match status" value="5"/>
</dbReference>
<accession>A0A401SM43</accession>
<keyword evidence="1" id="KW-0106">Calcium</keyword>
<proteinExistence type="predicted"/>
<dbReference type="InterPro" id="IPR011992">
    <property type="entry name" value="EF-hand-dom_pair"/>
</dbReference>
<dbReference type="STRING" id="137246.A0A401SM43"/>
<dbReference type="PROSITE" id="PS00018">
    <property type="entry name" value="EF_HAND_1"/>
    <property type="match status" value="1"/>
</dbReference>
<dbReference type="SUPFAM" id="SSF47473">
    <property type="entry name" value="EF-hand"/>
    <property type="match status" value="1"/>
</dbReference>
<dbReference type="Proteomes" id="UP000287033">
    <property type="component" value="Unassembled WGS sequence"/>
</dbReference>
<gene>
    <name evidence="4" type="ORF">chiPu_0009917</name>
</gene>
<dbReference type="SUPFAM" id="SSF52047">
    <property type="entry name" value="RNI-like"/>
    <property type="match status" value="1"/>
</dbReference>
<dbReference type="Gene3D" id="3.80.10.10">
    <property type="entry name" value="Ribonuclease Inhibitor"/>
    <property type="match status" value="3"/>
</dbReference>
<dbReference type="PANTHER" id="PTHR24114">
    <property type="entry name" value="LEUCINE RICH REPEAT FAMILY PROTEIN"/>
    <property type="match status" value="1"/>
</dbReference>
<reference evidence="4 5" key="1">
    <citation type="journal article" date="2018" name="Nat. Ecol. Evol.">
        <title>Shark genomes provide insights into elasmobranch evolution and the origin of vertebrates.</title>
        <authorList>
            <person name="Hara Y"/>
            <person name="Yamaguchi K"/>
            <person name="Onimaru K"/>
            <person name="Kadota M"/>
            <person name="Koyanagi M"/>
            <person name="Keeley SD"/>
            <person name="Tatsumi K"/>
            <person name="Tanaka K"/>
            <person name="Motone F"/>
            <person name="Kageyama Y"/>
            <person name="Nozu R"/>
            <person name="Adachi N"/>
            <person name="Nishimura O"/>
            <person name="Nakagawa R"/>
            <person name="Tanegashima C"/>
            <person name="Kiyatake I"/>
            <person name="Matsumoto R"/>
            <person name="Murakumo K"/>
            <person name="Nishida K"/>
            <person name="Terakita A"/>
            <person name="Kuratani S"/>
            <person name="Sato K"/>
            <person name="Hyodo S Kuraku.S."/>
        </authorList>
    </citation>
    <scope>NUCLEOTIDE SEQUENCE [LARGE SCALE GENOMIC DNA]</scope>
</reference>
<feature type="region of interest" description="Disordered" evidence="2">
    <location>
        <begin position="27"/>
        <end position="49"/>
    </location>
</feature>